<organism evidence="2">
    <name type="scientific">marine sediment metagenome</name>
    <dbReference type="NCBI Taxonomy" id="412755"/>
    <lineage>
        <taxon>unclassified sequences</taxon>
        <taxon>metagenomes</taxon>
        <taxon>ecological metagenomes</taxon>
    </lineage>
</organism>
<name>X0XBE3_9ZZZZ</name>
<proteinExistence type="predicted"/>
<dbReference type="SUPFAM" id="SSF46955">
    <property type="entry name" value="Putative DNA-binding domain"/>
    <property type="match status" value="1"/>
</dbReference>
<protein>
    <recommendedName>
        <fullName evidence="1">HTH merR-type domain-containing protein</fullName>
    </recommendedName>
</protein>
<dbReference type="InterPro" id="IPR009061">
    <property type="entry name" value="DNA-bd_dom_put_sf"/>
</dbReference>
<dbReference type="EMBL" id="BARS01045546">
    <property type="protein sequence ID" value="GAG33953.1"/>
    <property type="molecule type" value="Genomic_DNA"/>
</dbReference>
<evidence type="ECO:0000259" key="1">
    <source>
        <dbReference type="PROSITE" id="PS50937"/>
    </source>
</evidence>
<dbReference type="GO" id="GO:0006355">
    <property type="term" value="P:regulation of DNA-templated transcription"/>
    <property type="evidence" value="ECO:0007669"/>
    <property type="project" value="InterPro"/>
</dbReference>
<feature type="domain" description="HTH merR-type" evidence="1">
    <location>
        <begin position="9"/>
        <end position="40"/>
    </location>
</feature>
<sequence length="40" mass="4835">MTDRPEKLYYAIGEVKELTGIAPHVLRYWESEFKLLRPRK</sequence>
<reference evidence="2" key="1">
    <citation type="journal article" date="2014" name="Front. Microbiol.">
        <title>High frequency of phylogenetically diverse reductive dehalogenase-homologous genes in deep subseafloor sedimentary metagenomes.</title>
        <authorList>
            <person name="Kawai M."/>
            <person name="Futagami T."/>
            <person name="Toyoda A."/>
            <person name="Takaki Y."/>
            <person name="Nishi S."/>
            <person name="Hori S."/>
            <person name="Arai W."/>
            <person name="Tsubouchi T."/>
            <person name="Morono Y."/>
            <person name="Uchiyama I."/>
            <person name="Ito T."/>
            <person name="Fujiyama A."/>
            <person name="Inagaki F."/>
            <person name="Takami H."/>
        </authorList>
    </citation>
    <scope>NUCLEOTIDE SEQUENCE</scope>
    <source>
        <strain evidence="2">Expedition CK06-06</strain>
    </source>
</reference>
<comment type="caution">
    <text evidence="2">The sequence shown here is derived from an EMBL/GenBank/DDBJ whole genome shotgun (WGS) entry which is preliminary data.</text>
</comment>
<dbReference type="AlphaFoldDB" id="X0XBE3"/>
<evidence type="ECO:0000313" key="2">
    <source>
        <dbReference type="EMBL" id="GAG33953.1"/>
    </source>
</evidence>
<dbReference type="PROSITE" id="PS50937">
    <property type="entry name" value="HTH_MERR_2"/>
    <property type="match status" value="1"/>
</dbReference>
<dbReference type="Pfam" id="PF13411">
    <property type="entry name" value="MerR_1"/>
    <property type="match status" value="1"/>
</dbReference>
<gene>
    <name evidence="2" type="ORF">S01H1_68673</name>
</gene>
<accession>X0XBE3</accession>
<dbReference type="Gene3D" id="1.10.1660.10">
    <property type="match status" value="1"/>
</dbReference>
<dbReference type="InterPro" id="IPR000551">
    <property type="entry name" value="MerR-type_HTH_dom"/>
</dbReference>
<dbReference type="GO" id="GO:0003677">
    <property type="term" value="F:DNA binding"/>
    <property type="evidence" value="ECO:0007669"/>
    <property type="project" value="InterPro"/>
</dbReference>
<feature type="non-terminal residue" evidence="2">
    <location>
        <position position="40"/>
    </location>
</feature>